<dbReference type="NCBIfam" id="NF001808">
    <property type="entry name" value="PRK00522.1"/>
    <property type="match status" value="1"/>
</dbReference>
<keyword evidence="4 6" id="KW-1015">Disulfide bond</keyword>
<dbReference type="EC" id="1.11.1.24" evidence="6"/>
<feature type="disulfide bond" description="Redox-active" evidence="6">
    <location>
        <begin position="59"/>
        <end position="93"/>
    </location>
</feature>
<dbReference type="Proteomes" id="UP000029878">
    <property type="component" value="Unassembled WGS sequence"/>
</dbReference>
<dbReference type="InterPro" id="IPR050455">
    <property type="entry name" value="Tpx_Peroxidase_subfamily"/>
</dbReference>
<comment type="subunit">
    <text evidence="6">Homodimer.</text>
</comment>
<dbReference type="HAMAP" id="MF_00269">
    <property type="entry name" value="Tpx"/>
    <property type="match status" value="1"/>
</dbReference>
<dbReference type="PROSITE" id="PS01265">
    <property type="entry name" value="TPX"/>
    <property type="match status" value="1"/>
</dbReference>
<feature type="domain" description="Thioredoxin" evidence="7">
    <location>
        <begin position="17"/>
        <end position="166"/>
    </location>
</feature>
<gene>
    <name evidence="6" type="primary">tpx</name>
    <name evidence="8" type="ORF">LS81_007590</name>
</gene>
<evidence type="ECO:0000256" key="2">
    <source>
        <dbReference type="ARBA" id="ARBA00022862"/>
    </source>
</evidence>
<comment type="catalytic activity">
    <reaction evidence="6">
        <text>a hydroperoxide + [thioredoxin]-dithiol = an alcohol + [thioredoxin]-disulfide + H2O</text>
        <dbReference type="Rhea" id="RHEA:62620"/>
        <dbReference type="Rhea" id="RHEA-COMP:10698"/>
        <dbReference type="Rhea" id="RHEA-COMP:10700"/>
        <dbReference type="ChEBI" id="CHEBI:15377"/>
        <dbReference type="ChEBI" id="CHEBI:29950"/>
        <dbReference type="ChEBI" id="CHEBI:30879"/>
        <dbReference type="ChEBI" id="CHEBI:35924"/>
        <dbReference type="ChEBI" id="CHEBI:50058"/>
        <dbReference type="EC" id="1.11.1.24"/>
    </reaction>
</comment>
<dbReference type="PROSITE" id="PS51352">
    <property type="entry name" value="THIOREDOXIN_2"/>
    <property type="match status" value="1"/>
</dbReference>
<dbReference type="PANTHER" id="PTHR43110:SF1">
    <property type="entry name" value="THIOL PEROXIDASE"/>
    <property type="match status" value="1"/>
</dbReference>
<comment type="function">
    <text evidence="6">Thiol-specific peroxidase that catalyzes the reduction of hydrogen peroxide and organic hydroperoxides to water and alcohols, respectively. Plays a role in cell protection against oxidative stress by detoxifying peroxides.</text>
</comment>
<dbReference type="InterPro" id="IPR002065">
    <property type="entry name" value="TPX"/>
</dbReference>
<comment type="miscellaneous">
    <text evidence="6">The active site is a conserved redox-active cysteine residue, the peroxidatic cysteine (C(P)), which makes the nucleophilic attack on the peroxide substrate. The peroxide oxidizes the C(P)-SH to cysteine sulfenic acid (C(P)-SOH), which then reacts with another cysteine residue, the resolving cysteine (C(R)), to form a disulfide bridge. The disulfide is subsequently reduced by an appropriate electron donor to complete the catalytic cycle. In this atypical 2-Cys peroxiredoxin, C(R) is present in the same subunit to form an intramolecular disulfide. The disulfide is subsequently reduced by thioredoxin.</text>
</comment>
<keyword evidence="2 6" id="KW-0049">Antioxidant</keyword>
<evidence type="ECO:0000256" key="6">
    <source>
        <dbReference type="HAMAP-Rule" id="MF_00269"/>
    </source>
</evidence>
<evidence type="ECO:0000256" key="3">
    <source>
        <dbReference type="ARBA" id="ARBA00023002"/>
    </source>
</evidence>
<dbReference type="CDD" id="cd03014">
    <property type="entry name" value="PRX_Atyp2cys"/>
    <property type="match status" value="1"/>
</dbReference>
<dbReference type="AlphaFoldDB" id="A0A4U8S9A8"/>
<comment type="similarity">
    <text evidence="6">Belongs to the peroxiredoxin family. Tpx subfamily.</text>
</comment>
<dbReference type="GO" id="GO:0008379">
    <property type="term" value="F:thioredoxin peroxidase activity"/>
    <property type="evidence" value="ECO:0007669"/>
    <property type="project" value="UniProtKB-UniRule"/>
</dbReference>
<accession>A0A4U8S9A8</accession>
<protein>
    <recommendedName>
        <fullName evidence="6">Thiol peroxidase</fullName>
        <shortName evidence="6">Tpx</shortName>
        <ecNumber evidence="6">1.11.1.24</ecNumber>
    </recommendedName>
    <alternativeName>
        <fullName evidence="6">Peroxiredoxin tpx</fullName>
        <shortName evidence="6">Prx</shortName>
    </alternativeName>
    <alternativeName>
        <fullName evidence="6">Thioredoxin peroxidase</fullName>
    </alternativeName>
    <alternativeName>
        <fullName evidence="6">Thioredoxin-dependent peroxiredoxin</fullName>
    </alternativeName>
</protein>
<dbReference type="Pfam" id="PF08534">
    <property type="entry name" value="Redoxin"/>
    <property type="match status" value="1"/>
</dbReference>
<organism evidence="8 9">
    <name type="scientific">Helicobacter trogontum</name>
    <dbReference type="NCBI Taxonomy" id="50960"/>
    <lineage>
        <taxon>Bacteria</taxon>
        <taxon>Pseudomonadati</taxon>
        <taxon>Campylobacterota</taxon>
        <taxon>Epsilonproteobacteria</taxon>
        <taxon>Campylobacterales</taxon>
        <taxon>Helicobacteraceae</taxon>
        <taxon>Helicobacter</taxon>
    </lineage>
</organism>
<dbReference type="RefSeq" id="WP_034344515.1">
    <property type="nucleotide sequence ID" value="NZ_FZNG01000032.1"/>
</dbReference>
<comment type="caution">
    <text evidence="8">The sequence shown here is derived from an EMBL/GenBank/DDBJ whole genome shotgun (WGS) entry which is preliminary data.</text>
</comment>
<dbReference type="InterPro" id="IPR018219">
    <property type="entry name" value="Tpx_CS"/>
</dbReference>
<proteinExistence type="inferred from homology"/>
<evidence type="ECO:0000256" key="4">
    <source>
        <dbReference type="ARBA" id="ARBA00023157"/>
    </source>
</evidence>
<keyword evidence="1 6" id="KW-0575">Peroxidase</keyword>
<feature type="active site" description="Cysteine sulfenic acid (-SOH) intermediate" evidence="6">
    <location>
        <position position="59"/>
    </location>
</feature>
<keyword evidence="5 6" id="KW-0676">Redox-active center</keyword>
<dbReference type="InterPro" id="IPR036249">
    <property type="entry name" value="Thioredoxin-like_sf"/>
</dbReference>
<evidence type="ECO:0000256" key="5">
    <source>
        <dbReference type="ARBA" id="ARBA00023284"/>
    </source>
</evidence>
<evidence type="ECO:0000313" key="8">
    <source>
        <dbReference type="EMBL" id="TLD82521.1"/>
    </source>
</evidence>
<evidence type="ECO:0000259" key="7">
    <source>
        <dbReference type="PROSITE" id="PS51352"/>
    </source>
</evidence>
<reference evidence="8 9" key="1">
    <citation type="journal article" date="2014" name="Genome Announc.">
        <title>Draft genome sequences of eight enterohepatic helicobacter species isolated from both laboratory and wild rodents.</title>
        <authorList>
            <person name="Sheh A."/>
            <person name="Shen Z."/>
            <person name="Fox J.G."/>
        </authorList>
    </citation>
    <scope>NUCLEOTIDE SEQUENCE [LARGE SCALE GENOMIC DNA]</scope>
    <source>
        <strain evidence="8 9">ATCC 700114</strain>
    </source>
</reference>
<dbReference type="SUPFAM" id="SSF52833">
    <property type="entry name" value="Thioredoxin-like"/>
    <property type="match status" value="1"/>
</dbReference>
<evidence type="ECO:0000313" key="9">
    <source>
        <dbReference type="Proteomes" id="UP000029878"/>
    </source>
</evidence>
<evidence type="ECO:0000256" key="1">
    <source>
        <dbReference type="ARBA" id="ARBA00022559"/>
    </source>
</evidence>
<dbReference type="EMBL" id="JRPL02000019">
    <property type="protein sequence ID" value="TLD82521.1"/>
    <property type="molecule type" value="Genomic_DNA"/>
</dbReference>
<dbReference type="Gene3D" id="3.40.30.10">
    <property type="entry name" value="Glutaredoxin"/>
    <property type="match status" value="1"/>
</dbReference>
<dbReference type="InterPro" id="IPR013766">
    <property type="entry name" value="Thioredoxin_domain"/>
</dbReference>
<dbReference type="InterPro" id="IPR013740">
    <property type="entry name" value="Redoxin"/>
</dbReference>
<name>A0A4U8S9A8_9HELI</name>
<keyword evidence="3 6" id="KW-0560">Oxidoreductase</keyword>
<dbReference type="PANTHER" id="PTHR43110">
    <property type="entry name" value="THIOL PEROXIDASE"/>
    <property type="match status" value="1"/>
</dbReference>
<dbReference type="OrthoDB" id="9781543at2"/>
<sequence>MEVKFKGNPAKLSANTIKLGDKAPKVSLVAKDLSQVEVGGASGVYQIINVVPSLDTGVCATQTRKFNEEATKLANAKVYAVSLDLPFAQGRFCSTEGIENLITLSDFRAKDFGKAYGLILESSPLAGLLTRAVIVVNPQGEVSYVEVCEEVTNEPDYQKALEAVNK</sequence>